<dbReference type="VEuPathDB" id="FungiDB:ASPVEDRAFT_37454"/>
<name>A0A1L9P937_ASPVE</name>
<accession>A0A1L9P937</accession>
<protein>
    <submittedName>
        <fullName evidence="2">Uncharacterized protein</fullName>
    </submittedName>
</protein>
<feature type="compositionally biased region" description="Low complexity" evidence="1">
    <location>
        <begin position="18"/>
        <end position="32"/>
    </location>
</feature>
<dbReference type="Proteomes" id="UP000184073">
    <property type="component" value="Unassembled WGS sequence"/>
</dbReference>
<feature type="compositionally biased region" description="Low complexity" evidence="1">
    <location>
        <begin position="49"/>
        <end position="65"/>
    </location>
</feature>
<dbReference type="GeneID" id="63726985"/>
<proteinExistence type="predicted"/>
<sequence>MDSVEARMSGLLITRVDASNSPSPSASASASESESEFDPHVEFECAVQPPDNLPDLRNLPRLSNDPDSDSDNDNIKVPRDPDWPFLWPNDRTVSRAKVIYERNRLITRIEAIRNDRTSSGHLDEVISEEERQGWMYWGAQMVILLQMHQALEDYDAQEEVLFELLAHGQIYIGKDIVFRRLGRLYAIRGEATKACFFCREAELNEPKEKRRSWNIPMFYTRYRNQMISAWKMKKDDEYRKLVAVLQRIVNGLDRTEWKELQEEEKKKLQTLLDYLEQNSDTQERATLASLAKENVSST</sequence>
<dbReference type="RefSeq" id="XP_040663771.1">
    <property type="nucleotide sequence ID" value="XM_040811474.1"/>
</dbReference>
<evidence type="ECO:0000313" key="2">
    <source>
        <dbReference type="EMBL" id="OJI98008.1"/>
    </source>
</evidence>
<gene>
    <name evidence="2" type="ORF">ASPVEDRAFT_37454</name>
</gene>
<reference evidence="3" key="1">
    <citation type="journal article" date="2017" name="Genome Biol.">
        <title>Comparative genomics reveals high biological diversity and specific adaptations in the industrially and medically important fungal genus Aspergillus.</title>
        <authorList>
            <person name="de Vries R.P."/>
            <person name="Riley R."/>
            <person name="Wiebenga A."/>
            <person name="Aguilar-Osorio G."/>
            <person name="Amillis S."/>
            <person name="Uchima C.A."/>
            <person name="Anderluh G."/>
            <person name="Asadollahi M."/>
            <person name="Askin M."/>
            <person name="Barry K."/>
            <person name="Battaglia E."/>
            <person name="Bayram O."/>
            <person name="Benocci T."/>
            <person name="Braus-Stromeyer S.A."/>
            <person name="Caldana C."/>
            <person name="Canovas D."/>
            <person name="Cerqueira G.C."/>
            <person name="Chen F."/>
            <person name="Chen W."/>
            <person name="Choi C."/>
            <person name="Clum A."/>
            <person name="Dos Santos R.A."/>
            <person name="Damasio A.R."/>
            <person name="Diallinas G."/>
            <person name="Emri T."/>
            <person name="Fekete E."/>
            <person name="Flipphi M."/>
            <person name="Freyberg S."/>
            <person name="Gallo A."/>
            <person name="Gournas C."/>
            <person name="Habgood R."/>
            <person name="Hainaut M."/>
            <person name="Harispe M.L."/>
            <person name="Henrissat B."/>
            <person name="Hilden K.S."/>
            <person name="Hope R."/>
            <person name="Hossain A."/>
            <person name="Karabika E."/>
            <person name="Karaffa L."/>
            <person name="Karanyi Z."/>
            <person name="Krasevec N."/>
            <person name="Kuo A."/>
            <person name="Kusch H."/>
            <person name="LaButti K."/>
            <person name="Lagendijk E.L."/>
            <person name="Lapidus A."/>
            <person name="Levasseur A."/>
            <person name="Lindquist E."/>
            <person name="Lipzen A."/>
            <person name="Logrieco A.F."/>
            <person name="MacCabe A."/>
            <person name="Maekelae M.R."/>
            <person name="Malavazi I."/>
            <person name="Melin P."/>
            <person name="Meyer V."/>
            <person name="Mielnichuk N."/>
            <person name="Miskei M."/>
            <person name="Molnar A.P."/>
            <person name="Mule G."/>
            <person name="Ngan C.Y."/>
            <person name="Orejas M."/>
            <person name="Orosz E."/>
            <person name="Ouedraogo J.P."/>
            <person name="Overkamp K.M."/>
            <person name="Park H.-S."/>
            <person name="Perrone G."/>
            <person name="Piumi F."/>
            <person name="Punt P.J."/>
            <person name="Ram A.F."/>
            <person name="Ramon A."/>
            <person name="Rauscher S."/>
            <person name="Record E."/>
            <person name="Riano-Pachon D.M."/>
            <person name="Robert V."/>
            <person name="Roehrig J."/>
            <person name="Ruller R."/>
            <person name="Salamov A."/>
            <person name="Salih N.S."/>
            <person name="Samson R.A."/>
            <person name="Sandor E."/>
            <person name="Sanguinetti M."/>
            <person name="Schuetze T."/>
            <person name="Sepcic K."/>
            <person name="Shelest E."/>
            <person name="Sherlock G."/>
            <person name="Sophianopoulou V."/>
            <person name="Squina F.M."/>
            <person name="Sun H."/>
            <person name="Susca A."/>
            <person name="Todd R.B."/>
            <person name="Tsang A."/>
            <person name="Unkles S.E."/>
            <person name="van de Wiele N."/>
            <person name="van Rossen-Uffink D."/>
            <person name="Oliveira J.V."/>
            <person name="Vesth T.C."/>
            <person name="Visser J."/>
            <person name="Yu J.-H."/>
            <person name="Zhou M."/>
            <person name="Andersen M.R."/>
            <person name="Archer D.B."/>
            <person name="Baker S.E."/>
            <person name="Benoit I."/>
            <person name="Brakhage A.A."/>
            <person name="Braus G.H."/>
            <person name="Fischer R."/>
            <person name="Frisvad J.C."/>
            <person name="Goldman G.H."/>
            <person name="Houbraken J."/>
            <person name="Oakley B."/>
            <person name="Pocsi I."/>
            <person name="Scazzocchio C."/>
            <person name="Seiboth B."/>
            <person name="vanKuyk P.A."/>
            <person name="Wortman J."/>
            <person name="Dyer P.S."/>
            <person name="Grigoriev I.V."/>
        </authorList>
    </citation>
    <scope>NUCLEOTIDE SEQUENCE [LARGE SCALE GENOMIC DNA]</scope>
    <source>
        <strain evidence="3">CBS 583.65</strain>
    </source>
</reference>
<keyword evidence="3" id="KW-1185">Reference proteome</keyword>
<dbReference type="AlphaFoldDB" id="A0A1L9P937"/>
<dbReference type="EMBL" id="KV878126">
    <property type="protein sequence ID" value="OJI98008.1"/>
    <property type="molecule type" value="Genomic_DNA"/>
</dbReference>
<feature type="region of interest" description="Disordered" evidence="1">
    <location>
        <begin position="1"/>
        <end position="79"/>
    </location>
</feature>
<evidence type="ECO:0000256" key="1">
    <source>
        <dbReference type="SAM" id="MobiDB-lite"/>
    </source>
</evidence>
<organism evidence="2 3">
    <name type="scientific">Aspergillus versicolor CBS 583.65</name>
    <dbReference type="NCBI Taxonomy" id="1036611"/>
    <lineage>
        <taxon>Eukaryota</taxon>
        <taxon>Fungi</taxon>
        <taxon>Dikarya</taxon>
        <taxon>Ascomycota</taxon>
        <taxon>Pezizomycotina</taxon>
        <taxon>Eurotiomycetes</taxon>
        <taxon>Eurotiomycetidae</taxon>
        <taxon>Eurotiales</taxon>
        <taxon>Aspergillaceae</taxon>
        <taxon>Aspergillus</taxon>
        <taxon>Aspergillus subgen. Nidulantes</taxon>
    </lineage>
</organism>
<evidence type="ECO:0000313" key="3">
    <source>
        <dbReference type="Proteomes" id="UP000184073"/>
    </source>
</evidence>